<comment type="caution">
    <text evidence="2">The sequence shown here is derived from an EMBL/GenBank/DDBJ whole genome shotgun (WGS) entry which is preliminary data.</text>
</comment>
<keyword evidence="1" id="KW-0472">Membrane</keyword>
<dbReference type="EMBL" id="RZHH01000002">
    <property type="protein sequence ID" value="RYJ12940.1"/>
    <property type="molecule type" value="Genomic_DNA"/>
</dbReference>
<keyword evidence="1" id="KW-0812">Transmembrane</keyword>
<dbReference type="AlphaFoldDB" id="A0A482T5M5"/>
<evidence type="ECO:0000313" key="2">
    <source>
        <dbReference type="EMBL" id="RYJ12940.1"/>
    </source>
</evidence>
<evidence type="ECO:0000256" key="1">
    <source>
        <dbReference type="SAM" id="Phobius"/>
    </source>
</evidence>
<keyword evidence="1" id="KW-1133">Transmembrane helix</keyword>
<protein>
    <submittedName>
        <fullName evidence="2">Uncharacterized protein</fullName>
    </submittedName>
</protein>
<organism evidence="2 3">
    <name type="scientific">Halogeometricum borinquense</name>
    <dbReference type="NCBI Taxonomy" id="60847"/>
    <lineage>
        <taxon>Archaea</taxon>
        <taxon>Methanobacteriati</taxon>
        <taxon>Methanobacteriota</taxon>
        <taxon>Stenosarchaea group</taxon>
        <taxon>Halobacteria</taxon>
        <taxon>Halobacteriales</taxon>
        <taxon>Haloferacaceae</taxon>
        <taxon>Halogeometricum</taxon>
    </lineage>
</organism>
<proteinExistence type="predicted"/>
<reference evidence="2 3" key="1">
    <citation type="submission" date="2018-12" db="EMBL/GenBank/DDBJ databases">
        <title>Genome analysis provides insights into bioremediation potentialities of Halogeometricum borinquense strain N11.</title>
        <authorList>
            <person name="Najjari A."/>
            <person name="Youssef N."/>
            <person name="Fhoula I."/>
            <person name="Ben Dhia O."/>
            <person name="Mahjoubi M."/>
            <person name="Ouzari H.I."/>
            <person name="Cherif A."/>
        </authorList>
    </citation>
    <scope>NUCLEOTIDE SEQUENCE [LARGE SCALE GENOMIC DNA]</scope>
    <source>
        <strain evidence="2 3">N11</strain>
    </source>
</reference>
<sequence>MSVKWDVRITRWNLLNAVKELLRPILPVAIVVYAVIDLFADAWVTEQGPSMLASAVDGLGFVTVGIVGAVLVFDITDWLRSR</sequence>
<dbReference type="Proteomes" id="UP000294028">
    <property type="component" value="Unassembled WGS sequence"/>
</dbReference>
<feature type="transmembrane region" description="Helical" evidence="1">
    <location>
        <begin position="21"/>
        <end position="40"/>
    </location>
</feature>
<gene>
    <name evidence="2" type="ORF">ELS19_02455</name>
</gene>
<evidence type="ECO:0000313" key="3">
    <source>
        <dbReference type="Proteomes" id="UP000294028"/>
    </source>
</evidence>
<name>A0A482T5M5_9EURY</name>
<feature type="transmembrane region" description="Helical" evidence="1">
    <location>
        <begin position="52"/>
        <end position="73"/>
    </location>
</feature>
<accession>A0A482T5M5</accession>